<accession>A0A8A0RM91</accession>
<sequence>MNVKDKIKTARSILTNAVNMNMSSEILLKISQKIDKYIVEYYRKSEGQRGERDERESL</sequence>
<dbReference type="InterPro" id="IPR036638">
    <property type="entry name" value="HLH_DNA-bd_sf"/>
</dbReference>
<proteinExistence type="predicted"/>
<keyword evidence="2" id="KW-1185">Reference proteome</keyword>
<dbReference type="InterPro" id="IPR037208">
    <property type="entry name" value="Spo0E-like_sf"/>
</dbReference>
<dbReference type="EMBL" id="CP059066">
    <property type="protein sequence ID" value="QSQ08718.1"/>
    <property type="molecule type" value="Genomic_DNA"/>
</dbReference>
<dbReference type="GO" id="GO:0046983">
    <property type="term" value="F:protein dimerization activity"/>
    <property type="evidence" value="ECO:0007669"/>
    <property type="project" value="InterPro"/>
</dbReference>
<dbReference type="Pfam" id="PF09388">
    <property type="entry name" value="SpoOE-like"/>
    <property type="match status" value="1"/>
</dbReference>
<evidence type="ECO:0008006" key="3">
    <source>
        <dbReference type="Google" id="ProtNLM"/>
    </source>
</evidence>
<dbReference type="InterPro" id="IPR018540">
    <property type="entry name" value="Spo0E-like"/>
</dbReference>
<evidence type="ECO:0000313" key="1">
    <source>
        <dbReference type="EMBL" id="QSQ08718.1"/>
    </source>
</evidence>
<reference evidence="1" key="1">
    <citation type="submission" date="2020-07" db="EMBL/GenBank/DDBJ databases">
        <title>Koleobacter methoxysyntrophicus gen. nov., sp. nov., a novel anaerobic bacterium isolated from deep subsurface oil field and proposal of Koleobacterales ord. nov. in the phylum Firmicutes.</title>
        <authorList>
            <person name="Sakamoto S."/>
            <person name="Tamaki H."/>
        </authorList>
    </citation>
    <scope>NUCLEOTIDE SEQUENCE</scope>
    <source>
        <strain evidence="1">NRmbB1</strain>
    </source>
</reference>
<dbReference type="Gene3D" id="4.10.280.10">
    <property type="entry name" value="Helix-loop-helix DNA-binding domain"/>
    <property type="match status" value="1"/>
</dbReference>
<protein>
    <recommendedName>
        <fullName evidence="3">Spo0E like sporulation regulatory protein</fullName>
    </recommendedName>
</protein>
<dbReference type="KEGG" id="kme:H0A61_01061"/>
<dbReference type="Proteomes" id="UP000662904">
    <property type="component" value="Chromosome"/>
</dbReference>
<evidence type="ECO:0000313" key="2">
    <source>
        <dbReference type="Proteomes" id="UP000662904"/>
    </source>
</evidence>
<organism evidence="1 2">
    <name type="scientific">Koleobacter methoxysyntrophicus</name>
    <dbReference type="NCBI Taxonomy" id="2751313"/>
    <lineage>
        <taxon>Bacteria</taxon>
        <taxon>Bacillati</taxon>
        <taxon>Bacillota</taxon>
        <taxon>Clostridia</taxon>
        <taxon>Koleobacterales</taxon>
        <taxon>Koleobacteraceae</taxon>
        <taxon>Koleobacter</taxon>
    </lineage>
</organism>
<dbReference type="RefSeq" id="WP_206708922.1">
    <property type="nucleotide sequence ID" value="NZ_CP059066.1"/>
</dbReference>
<gene>
    <name evidence="1" type="ORF">H0A61_01061</name>
</gene>
<dbReference type="GO" id="GO:0043937">
    <property type="term" value="P:regulation of sporulation"/>
    <property type="evidence" value="ECO:0007669"/>
    <property type="project" value="InterPro"/>
</dbReference>
<name>A0A8A0RM91_9FIRM</name>
<dbReference type="AlphaFoldDB" id="A0A8A0RM91"/>
<dbReference type="SUPFAM" id="SSF140500">
    <property type="entry name" value="BAS1536-like"/>
    <property type="match status" value="1"/>
</dbReference>